<dbReference type="PANTHER" id="PTHR33265:SF5">
    <property type="entry name" value="COTTON FIBER PROTEIN"/>
    <property type="match status" value="1"/>
</dbReference>
<organism evidence="1">
    <name type="scientific">Eucalyptus grandis</name>
    <name type="common">Flooded gum</name>
    <dbReference type="NCBI Taxonomy" id="71139"/>
    <lineage>
        <taxon>Eukaryota</taxon>
        <taxon>Viridiplantae</taxon>
        <taxon>Streptophyta</taxon>
        <taxon>Embryophyta</taxon>
        <taxon>Tracheophyta</taxon>
        <taxon>Spermatophyta</taxon>
        <taxon>Magnoliopsida</taxon>
        <taxon>eudicotyledons</taxon>
        <taxon>Gunneridae</taxon>
        <taxon>Pentapetalae</taxon>
        <taxon>rosids</taxon>
        <taxon>malvids</taxon>
        <taxon>Myrtales</taxon>
        <taxon>Myrtaceae</taxon>
        <taxon>Myrtoideae</taxon>
        <taxon>Eucalypteae</taxon>
        <taxon>Eucalyptus</taxon>
    </lineage>
</organism>
<dbReference type="PANTHER" id="PTHR33265">
    <property type="entry name" value="AVR9/CF-9 RAPIDLY ELICITED PROTEIN-RELATED"/>
    <property type="match status" value="1"/>
</dbReference>
<accession>A0A059AY75</accession>
<gene>
    <name evidence="1" type="ORF">EUGRSUZ_H01068</name>
</gene>
<evidence type="ECO:0000313" key="1">
    <source>
        <dbReference type="EMBL" id="KCW58380.1"/>
    </source>
</evidence>
<dbReference type="Pfam" id="PF05553">
    <property type="entry name" value="DUF761"/>
    <property type="match status" value="1"/>
</dbReference>
<sequence>MAKANKSSISRRAWNLLRLSLLWARRGGAFKLQIRLLVPKFLKTIGHGATPRGHIWYGERELSFERTPIVHVKMHRPGSMRFMLPCVNPKVDFDMEFDDEDGNGVYNGYDSTKKSFFLENADEQECFYDDNGRIQCEEEERGIDSRAEEFIAKFYEQMKLQRQISYLQYNETLNRSMS</sequence>
<dbReference type="KEGG" id="egr:104456717"/>
<protein>
    <submittedName>
        <fullName evidence="1">Uncharacterized protein</fullName>
    </submittedName>
</protein>
<reference evidence="1" key="1">
    <citation type="submission" date="2013-07" db="EMBL/GenBank/DDBJ databases">
        <title>The genome of Eucalyptus grandis.</title>
        <authorList>
            <person name="Schmutz J."/>
            <person name="Hayes R."/>
            <person name="Myburg A."/>
            <person name="Tuskan G."/>
            <person name="Grattapaglia D."/>
            <person name="Rokhsar D.S."/>
        </authorList>
    </citation>
    <scope>NUCLEOTIDE SEQUENCE</scope>
    <source>
        <tissue evidence="1">Leaf extractions</tissue>
    </source>
</reference>
<dbReference type="InterPro" id="IPR008480">
    <property type="entry name" value="DUF761_pln"/>
</dbReference>
<dbReference type="STRING" id="71139.A0A059AY75"/>
<dbReference type="InParanoid" id="A0A059AY75"/>
<dbReference type="EMBL" id="KK198760">
    <property type="protein sequence ID" value="KCW58380.1"/>
    <property type="molecule type" value="Genomic_DNA"/>
</dbReference>
<dbReference type="OMA" id="RWHMFEL"/>
<name>A0A059AY75_EUCGR</name>
<proteinExistence type="predicted"/>
<dbReference type="Gramene" id="KCW58380">
    <property type="protein sequence ID" value="KCW58380"/>
    <property type="gene ID" value="EUGRSUZ_H01068"/>
</dbReference>
<dbReference type="OrthoDB" id="1929803at2759"/>
<dbReference type="AlphaFoldDB" id="A0A059AY75"/>
<dbReference type="eggNOG" id="ENOG502S0U1">
    <property type="taxonomic scope" value="Eukaryota"/>
</dbReference>